<keyword evidence="1" id="KW-0597">Phosphoprotein</keyword>
<dbReference type="PANTHER" id="PTHR34139">
    <property type="entry name" value="UPF0331 PROTEIN MJ0127"/>
    <property type="match status" value="1"/>
</dbReference>
<gene>
    <name evidence="7" type="ORF">D5R93_03885</name>
</gene>
<dbReference type="InterPro" id="IPR051813">
    <property type="entry name" value="HepT_RNase_toxin"/>
</dbReference>
<evidence type="ECO:0000256" key="6">
    <source>
        <dbReference type="ARBA" id="ARBA00024207"/>
    </source>
</evidence>
<protein>
    <submittedName>
        <fullName evidence="7">DUF86 domain-containing protein</fullName>
    </submittedName>
</protein>
<evidence type="ECO:0000256" key="5">
    <source>
        <dbReference type="ARBA" id="ARBA00022801"/>
    </source>
</evidence>
<dbReference type="PANTHER" id="PTHR34139:SF1">
    <property type="entry name" value="RNASE MJ1380-RELATED"/>
    <property type="match status" value="1"/>
</dbReference>
<evidence type="ECO:0000256" key="3">
    <source>
        <dbReference type="ARBA" id="ARBA00022722"/>
    </source>
</evidence>
<dbReference type="RefSeq" id="WP_120203910.1">
    <property type="nucleotide sequence ID" value="NZ_CP032514.1"/>
</dbReference>
<dbReference type="Gene3D" id="1.20.120.580">
    <property type="entry name" value="bsu32300-like"/>
    <property type="match status" value="1"/>
</dbReference>
<evidence type="ECO:0000313" key="7">
    <source>
        <dbReference type="EMBL" id="AYD89412.1"/>
    </source>
</evidence>
<name>A0ABM6Z2M1_9ACTO</name>
<dbReference type="Pfam" id="PF01934">
    <property type="entry name" value="HepT-like"/>
    <property type="match status" value="1"/>
</dbReference>
<reference evidence="7 8" key="1">
    <citation type="submission" date="2018-09" db="EMBL/GenBank/DDBJ databases">
        <authorList>
            <person name="Li J."/>
        </authorList>
    </citation>
    <scope>NUCLEOTIDE SEQUENCE [LARGE SCALE GENOMIC DNA]</scope>
    <source>
        <strain evidence="7 8">2129</strain>
    </source>
</reference>
<keyword evidence="4" id="KW-0547">Nucleotide-binding</keyword>
<comment type="similarity">
    <text evidence="6">Belongs to the HepT RNase toxin family.</text>
</comment>
<dbReference type="EMBL" id="CP032514">
    <property type="protein sequence ID" value="AYD89412.1"/>
    <property type="molecule type" value="Genomic_DNA"/>
</dbReference>
<dbReference type="InterPro" id="IPR008201">
    <property type="entry name" value="HepT-like"/>
</dbReference>
<accession>A0ABM6Z2M1</accession>
<sequence length="116" mass="13025">MRHESAAYLWEAAEAAQSVITFLDGVSWDQFTQDAMRRSTVERQLEILGESLNRVRRTDPRIAAQIRDVSRIVGMRNILAHEYGTVDARLVYEAGTRKVPTLLPQIEALLPASSDG</sequence>
<organism evidence="7 8">
    <name type="scientific">Actinomyces lilanjuaniae</name>
    <dbReference type="NCBI Taxonomy" id="2321394"/>
    <lineage>
        <taxon>Bacteria</taxon>
        <taxon>Bacillati</taxon>
        <taxon>Actinomycetota</taxon>
        <taxon>Actinomycetes</taxon>
        <taxon>Actinomycetales</taxon>
        <taxon>Actinomycetaceae</taxon>
        <taxon>Actinomyces</taxon>
    </lineage>
</organism>
<keyword evidence="5" id="KW-0378">Hydrolase</keyword>
<dbReference type="InterPro" id="IPR037038">
    <property type="entry name" value="HepT-like_sf"/>
</dbReference>
<dbReference type="Proteomes" id="UP000273001">
    <property type="component" value="Chromosome"/>
</dbReference>
<keyword evidence="2" id="KW-1277">Toxin-antitoxin system</keyword>
<evidence type="ECO:0000256" key="1">
    <source>
        <dbReference type="ARBA" id="ARBA00022553"/>
    </source>
</evidence>
<evidence type="ECO:0000256" key="4">
    <source>
        <dbReference type="ARBA" id="ARBA00022741"/>
    </source>
</evidence>
<evidence type="ECO:0000256" key="2">
    <source>
        <dbReference type="ARBA" id="ARBA00022649"/>
    </source>
</evidence>
<evidence type="ECO:0000313" key="8">
    <source>
        <dbReference type="Proteomes" id="UP000273001"/>
    </source>
</evidence>
<keyword evidence="8" id="KW-1185">Reference proteome</keyword>
<proteinExistence type="inferred from homology"/>
<keyword evidence="3" id="KW-0540">Nuclease</keyword>